<evidence type="ECO:0000313" key="4">
    <source>
        <dbReference type="Proteomes" id="UP000193689"/>
    </source>
</evidence>
<dbReference type="GeneID" id="63774051"/>
<keyword evidence="4" id="KW-1185">Reference proteome</keyword>
<feature type="region of interest" description="Disordered" evidence="1">
    <location>
        <begin position="254"/>
        <end position="288"/>
    </location>
</feature>
<feature type="compositionally biased region" description="Polar residues" evidence="1">
    <location>
        <begin position="1"/>
        <end position="24"/>
    </location>
</feature>
<feature type="compositionally biased region" description="Low complexity" evidence="1">
    <location>
        <begin position="510"/>
        <end position="525"/>
    </location>
</feature>
<dbReference type="RefSeq" id="XP_040720831.1">
    <property type="nucleotide sequence ID" value="XM_040857839.1"/>
</dbReference>
<feature type="region of interest" description="Disordered" evidence="1">
    <location>
        <begin position="1"/>
        <end position="46"/>
    </location>
</feature>
<sequence length="525" mass="53547">MTQSVLGSSLLQTQDVHSPNYSHGRSSEDSHHHNHHNHHNHIRSHNKFHNRRHDEYDSSVVQVIQTISIVQVIDSSGATVDVHTLSQPTTTALADTAVVDVSILNELGTTAGTSDDVTSLYSALLPTTASSPVESVPLSMSSSTPSVATSAIVTPAPSSPDPSVFPSVGSGISNSTQVTPSSLLSNGTVISSTTSSTANLTTSVLPNSSGTVIFNSTFTTTLEPSGSLSSTITASSSLPTTFFSGTATSTGGNDGGFAGGATDGATGTVSPSSTSTAGSGSGSSSSDTSTATIAGSVLGAVAGVAFILVLALMALRWKKRQNALRLSSGENSARGGFLSGTGGAAAAAAAAAGRPSTARSRGMSGTMVERRSVPFAVPAALATLTAGYKRFSGRTTASSIEGNEKGFQKVAGRKLPSVLQHGGDGYSEPSPPPHDSISSEQSFYRDSQGFFGGPEMPRLAVGSPMRPESGVPIFHPGPAKTPVTEQARFSPTLSPPQRDPLGRSRPSMDGSSRSHGSGSRFTEEI</sequence>
<name>A0A1Y2EI37_9PEZI</name>
<comment type="caution">
    <text evidence="3">The sequence shown here is derived from an EMBL/GenBank/DDBJ whole genome shotgun (WGS) entry which is preliminary data.</text>
</comment>
<feature type="compositionally biased region" description="Low complexity" evidence="1">
    <location>
        <begin position="263"/>
        <end position="288"/>
    </location>
</feature>
<feature type="compositionally biased region" description="Polar residues" evidence="1">
    <location>
        <begin position="483"/>
        <end position="492"/>
    </location>
</feature>
<dbReference type="InParanoid" id="A0A1Y2EI37"/>
<feature type="compositionally biased region" description="Basic residues" evidence="1">
    <location>
        <begin position="32"/>
        <end position="46"/>
    </location>
</feature>
<dbReference type="Proteomes" id="UP000193689">
    <property type="component" value="Unassembled WGS sequence"/>
</dbReference>
<dbReference type="EMBL" id="MCFJ01000001">
    <property type="protein sequence ID" value="ORY71239.1"/>
    <property type="molecule type" value="Genomic_DNA"/>
</dbReference>
<feature type="transmembrane region" description="Helical" evidence="2">
    <location>
        <begin position="293"/>
        <end position="315"/>
    </location>
</feature>
<protein>
    <submittedName>
        <fullName evidence="3">Uncharacterized protein</fullName>
    </submittedName>
</protein>
<gene>
    <name evidence="3" type="ORF">BCR38DRAFT_404350</name>
</gene>
<keyword evidence="2" id="KW-0472">Membrane</keyword>
<reference evidence="3 4" key="1">
    <citation type="submission" date="2016-07" db="EMBL/GenBank/DDBJ databases">
        <title>Pervasive Adenine N6-methylation of Active Genes in Fungi.</title>
        <authorList>
            <consortium name="DOE Joint Genome Institute"/>
            <person name="Mondo S.J."/>
            <person name="Dannebaum R.O."/>
            <person name="Kuo R.C."/>
            <person name="Labutti K."/>
            <person name="Haridas S."/>
            <person name="Kuo A."/>
            <person name="Salamov A."/>
            <person name="Ahrendt S.R."/>
            <person name="Lipzen A."/>
            <person name="Sullivan W."/>
            <person name="Andreopoulos W.B."/>
            <person name="Clum A."/>
            <person name="Lindquist E."/>
            <person name="Daum C."/>
            <person name="Ramamoorthy G.K."/>
            <person name="Gryganskyi A."/>
            <person name="Culley D."/>
            <person name="Magnuson J.K."/>
            <person name="James T.Y."/>
            <person name="O'Malley M.A."/>
            <person name="Stajich J.E."/>
            <person name="Spatafora J.W."/>
            <person name="Visel A."/>
            <person name="Grigoriev I.V."/>
        </authorList>
    </citation>
    <scope>NUCLEOTIDE SEQUENCE [LARGE SCALE GENOMIC DNA]</scope>
    <source>
        <strain evidence="3 4">CBS 129021</strain>
    </source>
</reference>
<dbReference type="STRING" id="1141098.A0A1Y2EI37"/>
<organism evidence="3 4">
    <name type="scientific">Pseudomassariella vexata</name>
    <dbReference type="NCBI Taxonomy" id="1141098"/>
    <lineage>
        <taxon>Eukaryota</taxon>
        <taxon>Fungi</taxon>
        <taxon>Dikarya</taxon>
        <taxon>Ascomycota</taxon>
        <taxon>Pezizomycotina</taxon>
        <taxon>Sordariomycetes</taxon>
        <taxon>Xylariomycetidae</taxon>
        <taxon>Amphisphaeriales</taxon>
        <taxon>Pseudomassariaceae</taxon>
        <taxon>Pseudomassariella</taxon>
    </lineage>
</organism>
<keyword evidence="2" id="KW-1133">Transmembrane helix</keyword>
<feature type="compositionally biased region" description="Polar residues" evidence="1">
    <location>
        <begin position="436"/>
        <end position="445"/>
    </location>
</feature>
<dbReference type="AlphaFoldDB" id="A0A1Y2EI37"/>
<feature type="region of interest" description="Disordered" evidence="1">
    <location>
        <begin position="417"/>
        <end position="525"/>
    </location>
</feature>
<accession>A0A1Y2EI37</accession>
<dbReference type="OrthoDB" id="5421784at2759"/>
<evidence type="ECO:0000256" key="2">
    <source>
        <dbReference type="SAM" id="Phobius"/>
    </source>
</evidence>
<evidence type="ECO:0000313" key="3">
    <source>
        <dbReference type="EMBL" id="ORY71239.1"/>
    </source>
</evidence>
<evidence type="ECO:0000256" key="1">
    <source>
        <dbReference type="SAM" id="MobiDB-lite"/>
    </source>
</evidence>
<feature type="region of interest" description="Disordered" evidence="1">
    <location>
        <begin position="152"/>
        <end position="171"/>
    </location>
</feature>
<keyword evidence="2" id="KW-0812">Transmembrane</keyword>
<proteinExistence type="predicted"/>